<dbReference type="PANTHER" id="PTHR43625">
    <property type="entry name" value="AFLATOXIN B1 ALDEHYDE REDUCTASE"/>
    <property type="match status" value="1"/>
</dbReference>
<dbReference type="PANTHER" id="PTHR43625:SF78">
    <property type="entry name" value="PYRIDOXAL REDUCTASE-RELATED"/>
    <property type="match status" value="1"/>
</dbReference>
<evidence type="ECO:0000256" key="1">
    <source>
        <dbReference type="ARBA" id="ARBA00023002"/>
    </source>
</evidence>
<gene>
    <name evidence="3" type="ORF">SCHCODRAFT_12775</name>
</gene>
<dbReference type="KEGG" id="scm:SCHCO_02622616"/>
<keyword evidence="4" id="KW-1185">Reference proteome</keyword>
<dbReference type="SUPFAM" id="SSF51430">
    <property type="entry name" value="NAD(P)-linked oxidoreductase"/>
    <property type="match status" value="1"/>
</dbReference>
<sequence length="325" mass="35438">MVQINGKDVGRIGYGLMGFTWRPDPMPTEQAIEVMKTALEAGCNFWNGGEVYGTPEYNSLHLLKAYFTKYPADAERVVISIKAGFPLDGTREGVRRVATRCAKVLEGIKLIDVFECPRKDPKTDIEETAAAMAELIKEGIIGGFGLSEVGADTIRRAAKVTRVAAVEDELSLWTPDVLSNGVAAACAENNIPIVAYSPIGRGFLTGQIKTLDDVPQRLKHFGFPRFQPGNFEHNLKLVEEVESLAKKKGVKPGQVAISWVVALNEQAGHPPILPIPGTISKERVLENTTLVELTAEELKDLKAITDRCNAVGERYGTAFASLMWG</sequence>
<dbReference type="VEuPathDB" id="FungiDB:SCHCODRAFT_02622616"/>
<feature type="domain" description="NADP-dependent oxidoreductase" evidence="2">
    <location>
        <begin position="11"/>
        <end position="304"/>
    </location>
</feature>
<dbReference type="RefSeq" id="XP_003036661.1">
    <property type="nucleotide sequence ID" value="XM_003036615.1"/>
</dbReference>
<name>D8PR23_SCHCM</name>
<dbReference type="GO" id="GO:0005737">
    <property type="term" value="C:cytoplasm"/>
    <property type="evidence" value="ECO:0007669"/>
    <property type="project" value="TreeGrafter"/>
</dbReference>
<dbReference type="EMBL" id="GL377302">
    <property type="protein sequence ID" value="EFJ01759.1"/>
    <property type="molecule type" value="Genomic_DNA"/>
</dbReference>
<evidence type="ECO:0000259" key="2">
    <source>
        <dbReference type="Pfam" id="PF00248"/>
    </source>
</evidence>
<dbReference type="GeneID" id="9588008"/>
<dbReference type="eggNOG" id="KOG1575">
    <property type="taxonomic scope" value="Eukaryota"/>
</dbReference>
<evidence type="ECO:0000313" key="4">
    <source>
        <dbReference type="Proteomes" id="UP000007431"/>
    </source>
</evidence>
<dbReference type="InParanoid" id="D8PR23"/>
<dbReference type="Gene3D" id="3.20.20.100">
    <property type="entry name" value="NADP-dependent oxidoreductase domain"/>
    <property type="match status" value="1"/>
</dbReference>
<dbReference type="FunCoup" id="D8PR23">
    <property type="interactions" value="281"/>
</dbReference>
<dbReference type="InterPro" id="IPR023210">
    <property type="entry name" value="NADP_OxRdtase_dom"/>
</dbReference>
<dbReference type="OrthoDB" id="37537at2759"/>
<dbReference type="AlphaFoldDB" id="D8PR23"/>
<protein>
    <recommendedName>
        <fullName evidence="2">NADP-dependent oxidoreductase domain-containing protein</fullName>
    </recommendedName>
</protein>
<dbReference type="Pfam" id="PF00248">
    <property type="entry name" value="Aldo_ket_red"/>
    <property type="match status" value="1"/>
</dbReference>
<evidence type="ECO:0000313" key="3">
    <source>
        <dbReference type="EMBL" id="EFJ01759.1"/>
    </source>
</evidence>
<dbReference type="GO" id="GO:0016491">
    <property type="term" value="F:oxidoreductase activity"/>
    <property type="evidence" value="ECO:0007669"/>
    <property type="project" value="UniProtKB-KW"/>
</dbReference>
<accession>D8PR23</accession>
<dbReference type="OMA" id="PSVENCV"/>
<dbReference type="HOGENOM" id="CLU_023205_2_1_1"/>
<dbReference type="InterPro" id="IPR036812">
    <property type="entry name" value="NAD(P)_OxRdtase_dom_sf"/>
</dbReference>
<proteinExistence type="predicted"/>
<dbReference type="Proteomes" id="UP000007431">
    <property type="component" value="Unassembled WGS sequence"/>
</dbReference>
<dbReference type="CDD" id="cd19077">
    <property type="entry name" value="AKR_AKR8A1-2"/>
    <property type="match status" value="1"/>
</dbReference>
<dbReference type="STRING" id="578458.D8PR23"/>
<reference evidence="3 4" key="1">
    <citation type="journal article" date="2010" name="Nat. Biotechnol.">
        <title>Genome sequence of the model mushroom Schizophyllum commune.</title>
        <authorList>
            <person name="Ohm R.A."/>
            <person name="de Jong J.F."/>
            <person name="Lugones L.G."/>
            <person name="Aerts A."/>
            <person name="Kothe E."/>
            <person name="Stajich J.E."/>
            <person name="de Vries R.P."/>
            <person name="Record E."/>
            <person name="Levasseur A."/>
            <person name="Baker S.E."/>
            <person name="Bartholomew K.A."/>
            <person name="Coutinho P.M."/>
            <person name="Erdmann S."/>
            <person name="Fowler T.J."/>
            <person name="Gathman A.C."/>
            <person name="Lombard V."/>
            <person name="Henrissat B."/>
            <person name="Knabe N."/>
            <person name="Kuees U."/>
            <person name="Lilly W.W."/>
            <person name="Lindquist E."/>
            <person name="Lucas S."/>
            <person name="Magnuson J.K."/>
            <person name="Piumi F."/>
            <person name="Raudaskoski M."/>
            <person name="Salamov A."/>
            <person name="Schmutz J."/>
            <person name="Schwarze F.W.M.R."/>
            <person name="vanKuyk P.A."/>
            <person name="Horton J.S."/>
            <person name="Grigoriev I.V."/>
            <person name="Woesten H.A.B."/>
        </authorList>
    </citation>
    <scope>NUCLEOTIDE SEQUENCE [LARGE SCALE GENOMIC DNA]</scope>
    <source>
        <strain evidence="4">H4-8 / FGSC 9210</strain>
    </source>
</reference>
<organism evidence="4">
    <name type="scientific">Schizophyllum commune (strain H4-8 / FGSC 9210)</name>
    <name type="common">Split gill fungus</name>
    <dbReference type="NCBI Taxonomy" id="578458"/>
    <lineage>
        <taxon>Eukaryota</taxon>
        <taxon>Fungi</taxon>
        <taxon>Dikarya</taxon>
        <taxon>Basidiomycota</taxon>
        <taxon>Agaricomycotina</taxon>
        <taxon>Agaricomycetes</taxon>
        <taxon>Agaricomycetidae</taxon>
        <taxon>Agaricales</taxon>
        <taxon>Schizophyllaceae</taxon>
        <taxon>Schizophyllum</taxon>
    </lineage>
</organism>
<dbReference type="InterPro" id="IPR050791">
    <property type="entry name" value="Aldo-Keto_reductase"/>
</dbReference>
<keyword evidence="1" id="KW-0560">Oxidoreductase</keyword>